<name>A0ABW9KL76_9BACT</name>
<dbReference type="SUPFAM" id="SSF46894">
    <property type="entry name" value="C-terminal effector domain of the bipartite response regulators"/>
    <property type="match status" value="1"/>
</dbReference>
<accession>A0ABW9KL76</accession>
<dbReference type="InterPro" id="IPR016032">
    <property type="entry name" value="Sig_transdc_resp-reg_C-effctor"/>
</dbReference>
<organism evidence="3 4">
    <name type="scientific">Terriglobus aquaticus</name>
    <dbReference type="NCBI Taxonomy" id="940139"/>
    <lineage>
        <taxon>Bacteria</taxon>
        <taxon>Pseudomonadati</taxon>
        <taxon>Acidobacteriota</taxon>
        <taxon>Terriglobia</taxon>
        <taxon>Terriglobales</taxon>
        <taxon>Acidobacteriaceae</taxon>
        <taxon>Terriglobus</taxon>
    </lineage>
</organism>
<dbReference type="SMART" id="SM00421">
    <property type="entry name" value="HTH_LUXR"/>
    <property type="match status" value="1"/>
</dbReference>
<gene>
    <name evidence="3" type="ORF">ACK2TP_06155</name>
</gene>
<sequence length="256" mass="27466">MAWFEFRTNALARAGAALLPISDEASVTRDSHQAGRVYDAPVPTAVLLAETDVLFCAGVAHALREEPDFTLREPPLRHLDELATALATEAGAIVLVAEALIRNLAQTAGAAASHDCKLVLLTSGALTLEFSELPAIRAVLRKNADSKQLLACLRTVAAGKPWSAAGAETQRKTTGSRILAELSPRELQVMSGVSRGAKNIEIARELKTSEQVIKNMLGRIYDLAGVSDRLELALFVLHHPELAEAARQFGQTSTDR</sequence>
<protein>
    <submittedName>
        <fullName evidence="3">Response regulator transcription factor</fullName>
    </submittedName>
</protein>
<evidence type="ECO:0000259" key="2">
    <source>
        <dbReference type="SMART" id="SM00421"/>
    </source>
</evidence>
<dbReference type="EMBL" id="JBJYXY010000001">
    <property type="protein sequence ID" value="MFN2975339.1"/>
    <property type="molecule type" value="Genomic_DNA"/>
</dbReference>
<dbReference type="Gene3D" id="3.40.50.2300">
    <property type="match status" value="1"/>
</dbReference>
<evidence type="ECO:0000313" key="3">
    <source>
        <dbReference type="EMBL" id="MFN2975339.1"/>
    </source>
</evidence>
<comment type="caution">
    <text evidence="3">The sequence shown here is derived from an EMBL/GenBank/DDBJ whole genome shotgun (WGS) entry which is preliminary data.</text>
</comment>
<evidence type="ECO:0000256" key="1">
    <source>
        <dbReference type="ARBA" id="ARBA00023125"/>
    </source>
</evidence>
<proteinExistence type="predicted"/>
<evidence type="ECO:0000313" key="4">
    <source>
        <dbReference type="Proteomes" id="UP001634747"/>
    </source>
</evidence>
<dbReference type="PANTHER" id="PTHR43214">
    <property type="entry name" value="TWO-COMPONENT RESPONSE REGULATOR"/>
    <property type="match status" value="1"/>
</dbReference>
<dbReference type="InterPro" id="IPR039420">
    <property type="entry name" value="WalR-like"/>
</dbReference>
<dbReference type="Pfam" id="PF00196">
    <property type="entry name" value="GerE"/>
    <property type="match status" value="1"/>
</dbReference>
<dbReference type="RefSeq" id="WP_263413133.1">
    <property type="nucleotide sequence ID" value="NZ_BAABBH010000001.1"/>
</dbReference>
<dbReference type="Proteomes" id="UP001634747">
    <property type="component" value="Unassembled WGS sequence"/>
</dbReference>
<keyword evidence="1" id="KW-0238">DNA-binding</keyword>
<dbReference type="InterPro" id="IPR000792">
    <property type="entry name" value="Tscrpt_reg_LuxR_C"/>
</dbReference>
<reference evidence="3 4" key="1">
    <citation type="submission" date="2024-12" db="EMBL/GenBank/DDBJ databases">
        <authorList>
            <person name="Lee Y."/>
        </authorList>
    </citation>
    <scope>NUCLEOTIDE SEQUENCE [LARGE SCALE GENOMIC DNA]</scope>
    <source>
        <strain evidence="3 4">03SUJ4</strain>
    </source>
</reference>
<feature type="domain" description="HTH luxR-type" evidence="2">
    <location>
        <begin position="179"/>
        <end position="236"/>
    </location>
</feature>
<keyword evidence="4" id="KW-1185">Reference proteome</keyword>
<dbReference type="PANTHER" id="PTHR43214:SF43">
    <property type="entry name" value="TWO-COMPONENT RESPONSE REGULATOR"/>
    <property type="match status" value="1"/>
</dbReference>